<sequence>MLKRFTVKNYKNFQKEVCLDLEKTAGYQFSTDCITDGLISKMLIYGKNATGKTNLGRAVMNIKTMLLDAVSSVETEAFLNADSEEDAAVFSYIFDFNGRELVYRYAKFSEYRLKWEKLEINGTLIFECDFLEGKLAFPHLEEVEAETANVERYRQALEPVDGEQHLLSFLRWLVSNMALKDDSILIKLLNYVRDMTMVTVGNALTQFRKGIMTNIFFKRLEQENSLKNLEEFFNVMGINCRLVLKKLPDGQRELYFSHKKLVPFFENASSGTLALLDIYRKIITAIEKSSFVYMDEFDAFYHYEMAENLVRFFKKKYPRSQIIMTSHNTNLMTNRLMRPDCLFILSGEGTLTALCDATEREMREGHNLEKMYISGEFERYE</sequence>
<dbReference type="Pfam" id="PF13304">
    <property type="entry name" value="AAA_21"/>
    <property type="match status" value="1"/>
</dbReference>
<dbReference type="GO" id="GO:0005524">
    <property type="term" value="F:ATP binding"/>
    <property type="evidence" value="ECO:0007669"/>
    <property type="project" value="UniProtKB-KW"/>
</dbReference>
<evidence type="ECO:0000259" key="1">
    <source>
        <dbReference type="Pfam" id="PF13304"/>
    </source>
</evidence>
<reference evidence="2" key="2">
    <citation type="submission" date="2021-04" db="EMBL/GenBank/DDBJ databases">
        <authorList>
            <person name="Gilroy R."/>
        </authorList>
    </citation>
    <scope>NUCLEOTIDE SEQUENCE</scope>
    <source>
        <strain evidence="2">USAMLcec2-132</strain>
    </source>
</reference>
<proteinExistence type="predicted"/>
<organism evidence="2 3">
    <name type="scientific">Candidatus Eisenbergiella merdavium</name>
    <dbReference type="NCBI Taxonomy" id="2838551"/>
    <lineage>
        <taxon>Bacteria</taxon>
        <taxon>Bacillati</taxon>
        <taxon>Bacillota</taxon>
        <taxon>Clostridia</taxon>
        <taxon>Lachnospirales</taxon>
        <taxon>Lachnospiraceae</taxon>
        <taxon>Eisenbergiella</taxon>
    </lineage>
</organism>
<dbReference type="InterPro" id="IPR027417">
    <property type="entry name" value="P-loop_NTPase"/>
</dbReference>
<dbReference type="SUPFAM" id="SSF52540">
    <property type="entry name" value="P-loop containing nucleoside triphosphate hydrolases"/>
    <property type="match status" value="1"/>
</dbReference>
<evidence type="ECO:0000313" key="2">
    <source>
        <dbReference type="EMBL" id="HJC24583.1"/>
    </source>
</evidence>
<accession>A0A9D2SQL4</accession>
<dbReference type="Proteomes" id="UP000823891">
    <property type="component" value="Unassembled WGS sequence"/>
</dbReference>
<name>A0A9D2SQL4_9FIRM</name>
<evidence type="ECO:0000313" key="3">
    <source>
        <dbReference type="Proteomes" id="UP000823891"/>
    </source>
</evidence>
<dbReference type="PANTHER" id="PTHR40396">
    <property type="entry name" value="ATPASE-LIKE PROTEIN"/>
    <property type="match status" value="1"/>
</dbReference>
<dbReference type="Gene3D" id="3.40.50.300">
    <property type="entry name" value="P-loop containing nucleotide triphosphate hydrolases"/>
    <property type="match status" value="1"/>
</dbReference>
<feature type="domain" description="ATPase AAA-type core" evidence="1">
    <location>
        <begin position="43"/>
        <end position="332"/>
    </location>
</feature>
<protein>
    <submittedName>
        <fullName evidence="2">ATP-binding protein</fullName>
    </submittedName>
</protein>
<gene>
    <name evidence="2" type="ORF">H9761_12860</name>
</gene>
<reference evidence="2" key="1">
    <citation type="journal article" date="2021" name="PeerJ">
        <title>Extensive microbial diversity within the chicken gut microbiome revealed by metagenomics and culture.</title>
        <authorList>
            <person name="Gilroy R."/>
            <person name="Ravi A."/>
            <person name="Getino M."/>
            <person name="Pursley I."/>
            <person name="Horton D.L."/>
            <person name="Alikhan N.F."/>
            <person name="Baker D."/>
            <person name="Gharbi K."/>
            <person name="Hall N."/>
            <person name="Watson M."/>
            <person name="Adriaenssens E.M."/>
            <person name="Foster-Nyarko E."/>
            <person name="Jarju S."/>
            <person name="Secka A."/>
            <person name="Antonio M."/>
            <person name="Oren A."/>
            <person name="Chaudhuri R.R."/>
            <person name="La Ragione R."/>
            <person name="Hildebrand F."/>
            <person name="Pallen M.J."/>
        </authorList>
    </citation>
    <scope>NUCLEOTIDE SEQUENCE</scope>
    <source>
        <strain evidence="2">USAMLcec2-132</strain>
    </source>
</reference>
<dbReference type="EMBL" id="DWWS01000045">
    <property type="protein sequence ID" value="HJC24583.1"/>
    <property type="molecule type" value="Genomic_DNA"/>
</dbReference>
<dbReference type="AlphaFoldDB" id="A0A9D2SQL4"/>
<dbReference type="PANTHER" id="PTHR40396:SF1">
    <property type="entry name" value="ATPASE AAA-TYPE CORE DOMAIN-CONTAINING PROTEIN"/>
    <property type="match status" value="1"/>
</dbReference>
<dbReference type="InterPro" id="IPR003959">
    <property type="entry name" value="ATPase_AAA_core"/>
</dbReference>
<keyword evidence="2" id="KW-0547">Nucleotide-binding</keyword>
<comment type="caution">
    <text evidence="2">The sequence shown here is derived from an EMBL/GenBank/DDBJ whole genome shotgun (WGS) entry which is preliminary data.</text>
</comment>
<keyword evidence="2" id="KW-0067">ATP-binding</keyword>
<dbReference type="GO" id="GO:0016887">
    <property type="term" value="F:ATP hydrolysis activity"/>
    <property type="evidence" value="ECO:0007669"/>
    <property type="project" value="InterPro"/>
</dbReference>